<dbReference type="Gene3D" id="1.10.3450.40">
    <property type="entry name" value="Signal recognition particle, SRP68 subunit, RNA-binding domain"/>
    <property type="match status" value="1"/>
</dbReference>
<evidence type="ECO:0000256" key="5">
    <source>
        <dbReference type="ARBA" id="ARBA00022884"/>
    </source>
</evidence>
<dbReference type="GO" id="GO:0006614">
    <property type="term" value="P:SRP-dependent cotranslational protein targeting to membrane"/>
    <property type="evidence" value="ECO:0007669"/>
    <property type="project" value="InterPro"/>
</dbReference>
<dbReference type="EMBL" id="LT598466">
    <property type="protein sequence ID" value="SCU83245.1"/>
    <property type="molecule type" value="Genomic_DNA"/>
</dbReference>
<name>A0A1G4J1I4_9SACH</name>
<dbReference type="AlphaFoldDB" id="A0A1G4J1I4"/>
<evidence type="ECO:0000256" key="3">
    <source>
        <dbReference type="ARBA" id="ARBA00009352"/>
    </source>
</evidence>
<protein>
    <recommendedName>
        <fullName evidence="9 10">Signal recognition particle subunit SRP68</fullName>
        <shortName evidence="10">SRP68</shortName>
    </recommendedName>
</protein>
<proteinExistence type="inferred from homology"/>
<comment type="subcellular location">
    <subcellularLocation>
        <location evidence="1 10">Cytoplasm</location>
    </subcellularLocation>
    <subcellularLocation>
        <location evidence="2">Nucleus</location>
        <location evidence="2">Nucleolus</location>
    </subcellularLocation>
</comment>
<dbReference type="GO" id="GO:0005047">
    <property type="term" value="F:signal recognition particle binding"/>
    <property type="evidence" value="ECO:0007669"/>
    <property type="project" value="InterPro"/>
</dbReference>
<accession>A0A1G4J1I4</accession>
<dbReference type="CDD" id="cd15481">
    <property type="entry name" value="SRP68-RBD"/>
    <property type="match status" value="1"/>
</dbReference>
<keyword evidence="6 10" id="KW-0733">Signal recognition particle</keyword>
<dbReference type="GO" id="GO:0005786">
    <property type="term" value="C:signal recognition particle, endoplasmic reticulum targeting"/>
    <property type="evidence" value="ECO:0007669"/>
    <property type="project" value="UniProtKB-KW"/>
</dbReference>
<dbReference type="PIRSF" id="PIRSF038995">
    <property type="entry name" value="SRP68"/>
    <property type="match status" value="1"/>
</dbReference>
<dbReference type="Proteomes" id="UP000191024">
    <property type="component" value="Chromosome C"/>
</dbReference>
<evidence type="ECO:0000256" key="2">
    <source>
        <dbReference type="ARBA" id="ARBA00004604"/>
    </source>
</evidence>
<keyword evidence="4 10" id="KW-0963">Cytoplasm</keyword>
<dbReference type="InterPro" id="IPR026258">
    <property type="entry name" value="SRP68"/>
</dbReference>
<dbReference type="InterPro" id="IPR038253">
    <property type="entry name" value="SRP68_N_sf"/>
</dbReference>
<gene>
    <name evidence="11" type="ORF">LAMI_0C02520G</name>
</gene>
<dbReference type="GO" id="GO:0008312">
    <property type="term" value="F:7S RNA binding"/>
    <property type="evidence" value="ECO:0007669"/>
    <property type="project" value="InterPro"/>
</dbReference>
<dbReference type="STRING" id="1230905.A0A1G4J1I4"/>
<evidence type="ECO:0000313" key="12">
    <source>
        <dbReference type="Proteomes" id="UP000191024"/>
    </source>
</evidence>
<evidence type="ECO:0000313" key="11">
    <source>
        <dbReference type="EMBL" id="SCU83245.1"/>
    </source>
</evidence>
<keyword evidence="7" id="KW-0539">Nucleus</keyword>
<dbReference type="GO" id="GO:0030942">
    <property type="term" value="F:endoplasmic reticulum signal peptide binding"/>
    <property type="evidence" value="ECO:0007669"/>
    <property type="project" value="InterPro"/>
</dbReference>
<dbReference type="PANTHER" id="PTHR12860:SF0">
    <property type="entry name" value="SIGNAL RECOGNITION PARTICLE SUBUNIT SRP68"/>
    <property type="match status" value="1"/>
</dbReference>
<dbReference type="GO" id="GO:0005730">
    <property type="term" value="C:nucleolus"/>
    <property type="evidence" value="ECO:0007669"/>
    <property type="project" value="UniProtKB-SubCell"/>
</dbReference>
<keyword evidence="12" id="KW-1185">Reference proteome</keyword>
<dbReference type="PANTHER" id="PTHR12860">
    <property type="entry name" value="SIGNAL RECOGNITION PARTICLE 68 KDA PROTEIN"/>
    <property type="match status" value="1"/>
</dbReference>
<keyword evidence="8 10" id="KW-0687">Ribonucleoprotein</keyword>
<comment type="function">
    <text evidence="10">Component of the signal recognition particle (SRP) complex, a ribonucleoprotein complex that mediates the cotranslational targeting of secretory and membrane proteins to the endoplasmic reticulum (ER). The SRP complex interacts with the signal sequence in nascent secretory and membrane proteins and directs them to the membrane of the ER.</text>
</comment>
<evidence type="ECO:0000256" key="8">
    <source>
        <dbReference type="ARBA" id="ARBA00023274"/>
    </source>
</evidence>
<evidence type="ECO:0000256" key="1">
    <source>
        <dbReference type="ARBA" id="ARBA00004496"/>
    </source>
</evidence>
<evidence type="ECO:0000256" key="10">
    <source>
        <dbReference type="PIRNR" id="PIRNR038995"/>
    </source>
</evidence>
<reference evidence="12" key="1">
    <citation type="submission" date="2016-03" db="EMBL/GenBank/DDBJ databases">
        <authorList>
            <person name="Devillers H."/>
        </authorList>
    </citation>
    <scope>NUCLEOTIDE SEQUENCE [LARGE SCALE GENOMIC DNA]</scope>
</reference>
<evidence type="ECO:0000256" key="6">
    <source>
        <dbReference type="ARBA" id="ARBA00023135"/>
    </source>
</evidence>
<comment type="similarity">
    <text evidence="3 10">Belongs to the SRP68 family.</text>
</comment>
<evidence type="ECO:0000256" key="4">
    <source>
        <dbReference type="ARBA" id="ARBA00022490"/>
    </source>
</evidence>
<dbReference type="OrthoDB" id="10255118at2759"/>
<keyword evidence="5 10" id="KW-0694">RNA-binding</keyword>
<dbReference type="Pfam" id="PF16969">
    <property type="entry name" value="SRP68"/>
    <property type="match status" value="1"/>
</dbReference>
<sequence length="588" mass="67219">MEYYSPLGATYGLRADQFLETSADFDKYHAKLNRKLQNLRRRCNLTTRDTKRYSSKEKLSKFTSDEYDTKNKLLGTILLLHCERDLALVECLRLRARQRGALKRNERKVIGARLKKICNTSAKLLEVTQNETAWETRTEYLIIDKLCQVQLLADQTLSRLSSEPEKSMKIVQGLTLVFAALWHLQAEQKLDSKLVDAVIAQFEYLLKQHASANLYTHRELRAFVNSNLQHCMKDPLAQIIAEHGYKISDTNAPAYGEEKKLKSIQWRTFTAELRNPRVAEVVAEAQEQFPRDLSEFSDKIAKWQTALDYQQSLLQIEGESDYAAADEDDQIVLSFIRYSLLFTQVERDDVLFCKLWNQWCTAKNSLSVRLTKYREIERLVSNVCTYLQDIMDLPGVYSDDELMHSLNLATLYYKLHLAAGCLAPLFQSHQRYSESLALYVDSARKLEDATGKGMLQEGLPGDIITNDKLLLLQELITSGWKGVLALAEYEKSIATDSNNKNCRCLVEKLGKSIGPKDANTTKLFPLNPVVRPVGVKPTLFDLAFNYITYEENEQEPLHESEFTSQNAEAVTDVNTPSKKRGLFGLFGR</sequence>
<evidence type="ECO:0000256" key="7">
    <source>
        <dbReference type="ARBA" id="ARBA00023242"/>
    </source>
</evidence>
<evidence type="ECO:0000256" key="9">
    <source>
        <dbReference type="ARBA" id="ARBA00029498"/>
    </source>
</evidence>
<organism evidence="11 12">
    <name type="scientific">Lachancea mirantina</name>
    <dbReference type="NCBI Taxonomy" id="1230905"/>
    <lineage>
        <taxon>Eukaryota</taxon>
        <taxon>Fungi</taxon>
        <taxon>Dikarya</taxon>
        <taxon>Ascomycota</taxon>
        <taxon>Saccharomycotina</taxon>
        <taxon>Saccharomycetes</taxon>
        <taxon>Saccharomycetales</taxon>
        <taxon>Saccharomycetaceae</taxon>
        <taxon>Lachancea</taxon>
    </lineage>
</organism>
<dbReference type="InterPro" id="IPR034652">
    <property type="entry name" value="SRP68-RBD"/>
</dbReference>